<comment type="caution">
    <text evidence="2">The sequence shown here is derived from an EMBL/GenBank/DDBJ whole genome shotgun (WGS) entry which is preliminary data.</text>
</comment>
<dbReference type="EMBL" id="BASE01000054">
    <property type="protein sequence ID" value="GAM14277.1"/>
    <property type="molecule type" value="Genomic_DNA"/>
</dbReference>
<dbReference type="PANTHER" id="PTHR39639">
    <property type="entry name" value="CHROMOSOME 16, WHOLE GENOME SHOTGUN SEQUENCE"/>
    <property type="match status" value="1"/>
</dbReference>
<dbReference type="AlphaFoldDB" id="A0A0A8X5G8"/>
<dbReference type="STRING" id="1321606.SAMD00020551_2426"/>
<dbReference type="Pfam" id="PF03235">
    <property type="entry name" value="GmrSD_N"/>
    <property type="match status" value="1"/>
</dbReference>
<dbReference type="RefSeq" id="WP_052442168.1">
    <property type="nucleotide sequence ID" value="NZ_BASE01000054.1"/>
</dbReference>
<dbReference type="InterPro" id="IPR004919">
    <property type="entry name" value="GmrSD_N"/>
</dbReference>
<evidence type="ECO:0000313" key="3">
    <source>
        <dbReference type="Proteomes" id="UP000031014"/>
    </source>
</evidence>
<proteinExistence type="predicted"/>
<dbReference type="Proteomes" id="UP000031014">
    <property type="component" value="Unassembled WGS sequence"/>
</dbReference>
<organism evidence="2 3">
    <name type="scientific">Mesobacillus selenatarsenatis (strain DSM 18680 / JCM 14380 / FERM P-15431 / SF-1)</name>
    <dbReference type="NCBI Taxonomy" id="1321606"/>
    <lineage>
        <taxon>Bacteria</taxon>
        <taxon>Bacillati</taxon>
        <taxon>Bacillota</taxon>
        <taxon>Bacilli</taxon>
        <taxon>Bacillales</taxon>
        <taxon>Bacillaceae</taxon>
        <taxon>Mesobacillus</taxon>
    </lineage>
</organism>
<name>A0A0A8X5G8_MESS1</name>
<accession>A0A0A8X5G8</accession>
<dbReference type="OrthoDB" id="9770340at2"/>
<feature type="domain" description="GmrSD restriction endonucleases N-terminal" evidence="1">
    <location>
        <begin position="56"/>
        <end position="193"/>
    </location>
</feature>
<evidence type="ECO:0000313" key="2">
    <source>
        <dbReference type="EMBL" id="GAM14277.1"/>
    </source>
</evidence>
<reference evidence="2 3" key="1">
    <citation type="submission" date="2013-06" db="EMBL/GenBank/DDBJ databases">
        <title>Whole genome shotgun sequence of Bacillus selenatarsenatis SF-1.</title>
        <authorList>
            <person name="Kuroda M."/>
            <person name="Sei K."/>
            <person name="Yamashita M."/>
            <person name="Ike M."/>
        </authorList>
    </citation>
    <scope>NUCLEOTIDE SEQUENCE [LARGE SCALE GENOMIC DNA]</scope>
    <source>
        <strain evidence="2 3">SF-1</strain>
    </source>
</reference>
<protein>
    <recommendedName>
        <fullName evidence="1">GmrSD restriction endonucleases N-terminal domain-containing protein</fullName>
    </recommendedName>
</protein>
<sequence>MEEIFDVFNIKEISTNTSFNREYLVNKALHGEYNLLIDQARYPLENLPLIFVNYNLNPEYQRKRVWDIKRKSKLIESCLVNVPIPPVFLYETDYNKYEVMDGLQRISTIISFFNNEFKLEGLELWSEINEYTYSDLPEELRNLIHRRYLSAIIILKESNKGKERELELKQFVFERLNTGGMELSPQEIRNALHPSPFNNMVNEIANNQIFKSMIKNTEDELIRMEDREMILRFFAFKSAIKCNYKRGIKVTLDNYQNVATNFDEDQVEQAYEYFLNVIENVHAIYGDKAFIKSNKGKFEKMVYDTVMQSVSKLLDEGYDLGVLRRKGAINATKKYGLFKKNKDQFNGKYTALVNVKARIDIFYNFLIEELSNE</sequence>
<gene>
    <name evidence="2" type="ORF">SAMD00020551_2426</name>
</gene>
<evidence type="ECO:0000259" key="1">
    <source>
        <dbReference type="Pfam" id="PF03235"/>
    </source>
</evidence>
<keyword evidence="3" id="KW-1185">Reference proteome</keyword>
<dbReference type="PANTHER" id="PTHR39639:SF1">
    <property type="entry name" value="DUF262 DOMAIN-CONTAINING PROTEIN"/>
    <property type="match status" value="1"/>
</dbReference>